<organism evidence="1 2">
    <name type="scientific">Linum trigynum</name>
    <dbReference type="NCBI Taxonomy" id="586398"/>
    <lineage>
        <taxon>Eukaryota</taxon>
        <taxon>Viridiplantae</taxon>
        <taxon>Streptophyta</taxon>
        <taxon>Embryophyta</taxon>
        <taxon>Tracheophyta</taxon>
        <taxon>Spermatophyta</taxon>
        <taxon>Magnoliopsida</taxon>
        <taxon>eudicotyledons</taxon>
        <taxon>Gunneridae</taxon>
        <taxon>Pentapetalae</taxon>
        <taxon>rosids</taxon>
        <taxon>fabids</taxon>
        <taxon>Malpighiales</taxon>
        <taxon>Linaceae</taxon>
        <taxon>Linum</taxon>
    </lineage>
</organism>
<protein>
    <submittedName>
        <fullName evidence="1">Uncharacterized protein</fullName>
    </submittedName>
</protein>
<accession>A0AAV2EAZ9</accession>
<name>A0AAV2EAZ9_9ROSI</name>
<sequence length="197" mass="20594">MCIVVQSLTTGQRLLSHGMSKMTSNPWSGNEKKSIVTCRSWRWRGTAGYSWSLSRVAPFATLTEKGLIRFASRPSPAAKSCLTKFRDAPLSTNATAECPTTRARNRIAVGPPTPTSTASEAAAAVGPAAEIASRCSRASGGGAISDGEFSWGSSEEWDPGCGDAIGGSPLGGLNFQQPHHLTELLPGVVEFPGSEVG</sequence>
<dbReference type="AlphaFoldDB" id="A0AAV2EAZ9"/>
<evidence type="ECO:0000313" key="1">
    <source>
        <dbReference type="EMBL" id="CAL1382922.1"/>
    </source>
</evidence>
<evidence type="ECO:0000313" key="2">
    <source>
        <dbReference type="Proteomes" id="UP001497516"/>
    </source>
</evidence>
<reference evidence="1 2" key="1">
    <citation type="submission" date="2024-04" db="EMBL/GenBank/DDBJ databases">
        <authorList>
            <person name="Fracassetti M."/>
        </authorList>
    </citation>
    <scope>NUCLEOTIDE SEQUENCE [LARGE SCALE GENOMIC DNA]</scope>
</reference>
<keyword evidence="2" id="KW-1185">Reference proteome</keyword>
<dbReference type="EMBL" id="OZ034817">
    <property type="protein sequence ID" value="CAL1382922.1"/>
    <property type="molecule type" value="Genomic_DNA"/>
</dbReference>
<dbReference type="Proteomes" id="UP001497516">
    <property type="component" value="Chromosome 4"/>
</dbReference>
<proteinExistence type="predicted"/>
<gene>
    <name evidence="1" type="ORF">LTRI10_LOCUS24223</name>
</gene>